<feature type="transmembrane region" description="Helical" evidence="2">
    <location>
        <begin position="286"/>
        <end position="305"/>
    </location>
</feature>
<feature type="transmembrane region" description="Helical" evidence="2">
    <location>
        <begin position="335"/>
        <end position="354"/>
    </location>
</feature>
<feature type="transmembrane region" description="Helical" evidence="2">
    <location>
        <begin position="384"/>
        <end position="404"/>
    </location>
</feature>
<evidence type="ECO:0000313" key="3">
    <source>
        <dbReference type="EMBL" id="MBM6619505.1"/>
    </source>
</evidence>
<keyword evidence="2" id="KW-0472">Membrane</keyword>
<name>A0ABS2DLX1_9BACI</name>
<feature type="transmembrane region" description="Helical" evidence="2">
    <location>
        <begin position="73"/>
        <end position="90"/>
    </location>
</feature>
<evidence type="ECO:0000313" key="4">
    <source>
        <dbReference type="Proteomes" id="UP001518925"/>
    </source>
</evidence>
<dbReference type="PANTHER" id="PTHR38434">
    <property type="entry name" value="BLL2549 PROTEIN"/>
    <property type="match status" value="1"/>
</dbReference>
<dbReference type="Proteomes" id="UP001518925">
    <property type="component" value="Unassembled WGS sequence"/>
</dbReference>
<evidence type="ECO:0000256" key="1">
    <source>
        <dbReference type="SAM" id="Coils"/>
    </source>
</evidence>
<feature type="transmembrane region" description="Helical" evidence="2">
    <location>
        <begin position="445"/>
        <end position="468"/>
    </location>
</feature>
<feature type="transmembrane region" description="Helical" evidence="2">
    <location>
        <begin position="231"/>
        <end position="250"/>
    </location>
</feature>
<proteinExistence type="predicted"/>
<organism evidence="3 4">
    <name type="scientific">Bacillus suaedaesalsae</name>
    <dbReference type="NCBI Taxonomy" id="2810349"/>
    <lineage>
        <taxon>Bacteria</taxon>
        <taxon>Bacillati</taxon>
        <taxon>Bacillota</taxon>
        <taxon>Bacilli</taxon>
        <taxon>Bacillales</taxon>
        <taxon>Bacillaceae</taxon>
        <taxon>Bacillus</taxon>
    </lineage>
</organism>
<feature type="transmembrane region" description="Helical" evidence="2">
    <location>
        <begin position="360"/>
        <end position="377"/>
    </location>
</feature>
<feature type="coiled-coil region" evidence="1">
    <location>
        <begin position="7"/>
        <end position="34"/>
    </location>
</feature>
<feature type="transmembrane region" description="Helical" evidence="2">
    <location>
        <begin position="151"/>
        <end position="171"/>
    </location>
</feature>
<sequence>MTDKQRIEQLELRVIDLQREARELKTLIEELKYEKEVEKPAAPKPVSQQVKKPPLAPKEAKPIDWEKQIGQVWLPRIFIFVLLLGVIWAFKAASDYGLLNNFVKIGIGFFAAILLVWLGNKQIKESRIALGQVLLGGSVVLLLIVTFSMHVIYAMVPVLVALLINIAWIGLGIYFSHRHESEPLAIVTAVGGYLIPFLLESTNPNILGFIAFETIFYISLLLFAIKKRYIILYHVAFGLLHVTLLAGSLLIRPSDIEVFSIAILIQHIILLVTFSMDRMNRIEQQMGTLFTSFILTVLWIEVSLNDFQYEFTLLGLFVVYSLLSLYFWKKSGPRLSLTLPVSTLSFLFFLASRFNLEDLVGIFLIQAVLAIYVGIKATSKVQQLLGAFIFIIAALMTIGDRFYYIFSIEYLNWLILLGTFIGLRLLLFKTVFVKEQKQFTQIMDILFTLLLLVFTSLTVSVITENLWLSLNIQYMTVSIVWALYAISCIVLGAKRNNKVLRIFGIGLLFVTLGKLLLIDLAYVSIFIRAILFIILGLCGLAVSRIFYKDHREES</sequence>
<dbReference type="RefSeq" id="WP_204204981.1">
    <property type="nucleotide sequence ID" value="NZ_JAFELM010000043.1"/>
</dbReference>
<feature type="transmembrane region" description="Helical" evidence="2">
    <location>
        <begin position="474"/>
        <end position="492"/>
    </location>
</feature>
<dbReference type="CDD" id="cd14686">
    <property type="entry name" value="bZIP"/>
    <property type="match status" value="1"/>
</dbReference>
<reference evidence="3 4" key="1">
    <citation type="submission" date="2021-02" db="EMBL/GenBank/DDBJ databases">
        <title>Bacillus sp. RD4P76, an endophyte from a halophyte.</title>
        <authorList>
            <person name="Sun J.-Q."/>
        </authorList>
    </citation>
    <scope>NUCLEOTIDE SEQUENCE [LARGE SCALE GENOMIC DNA]</scope>
    <source>
        <strain evidence="3 4">RD4P76</strain>
    </source>
</reference>
<feature type="transmembrane region" description="Helical" evidence="2">
    <location>
        <begin position="523"/>
        <end position="547"/>
    </location>
</feature>
<keyword evidence="2" id="KW-0812">Transmembrane</keyword>
<dbReference type="PANTHER" id="PTHR38434:SF1">
    <property type="entry name" value="BLL2549 PROTEIN"/>
    <property type="match status" value="1"/>
</dbReference>
<evidence type="ECO:0000256" key="2">
    <source>
        <dbReference type="SAM" id="Phobius"/>
    </source>
</evidence>
<gene>
    <name evidence="3" type="ORF">JR050_17730</name>
</gene>
<feature type="transmembrane region" description="Helical" evidence="2">
    <location>
        <begin position="205"/>
        <end position="224"/>
    </location>
</feature>
<comment type="caution">
    <text evidence="3">The sequence shown here is derived from an EMBL/GenBank/DDBJ whole genome shotgun (WGS) entry which is preliminary data.</text>
</comment>
<feature type="transmembrane region" description="Helical" evidence="2">
    <location>
        <begin position="102"/>
        <end position="120"/>
    </location>
</feature>
<dbReference type="Pfam" id="PF10101">
    <property type="entry name" value="DUF2339"/>
    <property type="match status" value="1"/>
</dbReference>
<keyword evidence="1" id="KW-0175">Coiled coil</keyword>
<keyword evidence="2" id="KW-1133">Transmembrane helix</keyword>
<accession>A0ABS2DLX1</accession>
<dbReference type="InterPro" id="IPR019286">
    <property type="entry name" value="DUF2339_TM"/>
</dbReference>
<feature type="transmembrane region" description="Helical" evidence="2">
    <location>
        <begin position="499"/>
        <end position="517"/>
    </location>
</feature>
<feature type="transmembrane region" description="Helical" evidence="2">
    <location>
        <begin position="311"/>
        <end position="328"/>
    </location>
</feature>
<feature type="transmembrane region" description="Helical" evidence="2">
    <location>
        <begin position="256"/>
        <end position="274"/>
    </location>
</feature>
<feature type="transmembrane region" description="Helical" evidence="2">
    <location>
        <begin position="410"/>
        <end position="433"/>
    </location>
</feature>
<feature type="transmembrane region" description="Helical" evidence="2">
    <location>
        <begin position="127"/>
        <end position="145"/>
    </location>
</feature>
<keyword evidence="4" id="KW-1185">Reference proteome</keyword>
<protein>
    <submittedName>
        <fullName evidence="3">DUF2339 domain-containing protein</fullName>
    </submittedName>
</protein>
<feature type="transmembrane region" description="Helical" evidence="2">
    <location>
        <begin position="183"/>
        <end position="199"/>
    </location>
</feature>
<dbReference type="EMBL" id="JAFELM010000043">
    <property type="protein sequence ID" value="MBM6619505.1"/>
    <property type="molecule type" value="Genomic_DNA"/>
</dbReference>